<sequence>MRPGTLLRLALAAVVALVAAIVLTGGEDPYVIDVRMANANGLKDGSPVTIGGVKIGKVEMEVDPRRDDVIAHLRIDRDKGPVGRDVKAVIAAQNLLGQKQIELQAGDRSNPAPDGYVITERRVTQATDLDRVLSVLDGNTRARLAIFVNELGAAVTGRKADFQRILEELRPAIARGTNLVAELADDNAELGRLLDSSDRFVAEATDRRADITRAIDRFGQAATAGAERRVALRGTLASAPTSLATLQRFLGELERTTEPLRGAAQQVRRSARPLRGVLAQLEPFRRSASPALATASDIAPDLTKVAERSTPVLAEARATAGLLERTSSQDLPVVSEIADRAIDNTLAVVGNWAGAIQYRDQLSHIFRGEASVGLDTVVSLLERVERGAGSSPAKARASARRAARALTRRRTVAADAARQAAGASTSADATSPAPSAGAGNPVADGVRQTVDGVQGFVDGLVGQLSGGRDRPAPGRSPNALLDLLLGP</sequence>
<dbReference type="PANTHER" id="PTHR33371">
    <property type="entry name" value="INTERMEMBRANE PHOSPHOLIPID TRANSPORT SYSTEM BINDING PROTEIN MLAD-RELATED"/>
    <property type="match status" value="1"/>
</dbReference>
<dbReference type="EMBL" id="JAXAVX010000019">
    <property type="protein sequence ID" value="MDX8153722.1"/>
    <property type="molecule type" value="Genomic_DNA"/>
</dbReference>
<evidence type="ECO:0000256" key="1">
    <source>
        <dbReference type="SAM" id="MobiDB-lite"/>
    </source>
</evidence>
<evidence type="ECO:0000313" key="4">
    <source>
        <dbReference type="Proteomes" id="UP001277761"/>
    </source>
</evidence>
<dbReference type="PANTHER" id="PTHR33371:SF4">
    <property type="entry name" value="INTERMEMBRANE PHOSPHOLIPID TRANSPORT SYSTEM BINDING PROTEIN MLAD"/>
    <property type="match status" value="1"/>
</dbReference>
<evidence type="ECO:0000313" key="3">
    <source>
        <dbReference type="EMBL" id="MDX8153722.1"/>
    </source>
</evidence>
<organism evidence="3 4">
    <name type="scientific">Patulibacter brassicae</name>
    <dbReference type="NCBI Taxonomy" id="1705717"/>
    <lineage>
        <taxon>Bacteria</taxon>
        <taxon>Bacillati</taxon>
        <taxon>Actinomycetota</taxon>
        <taxon>Thermoleophilia</taxon>
        <taxon>Solirubrobacterales</taxon>
        <taxon>Patulibacteraceae</taxon>
        <taxon>Patulibacter</taxon>
    </lineage>
</organism>
<feature type="region of interest" description="Disordered" evidence="1">
    <location>
        <begin position="461"/>
        <end position="487"/>
    </location>
</feature>
<dbReference type="InterPro" id="IPR003399">
    <property type="entry name" value="Mce/MlaD"/>
</dbReference>
<evidence type="ECO:0000259" key="2">
    <source>
        <dbReference type="Pfam" id="PF02470"/>
    </source>
</evidence>
<dbReference type="Proteomes" id="UP001277761">
    <property type="component" value="Unassembled WGS sequence"/>
</dbReference>
<dbReference type="RefSeq" id="WP_319955871.1">
    <property type="nucleotide sequence ID" value="NZ_JAXAVX010000019.1"/>
</dbReference>
<comment type="caution">
    <text evidence="3">The sequence shown here is derived from an EMBL/GenBank/DDBJ whole genome shotgun (WGS) entry which is preliminary data.</text>
</comment>
<proteinExistence type="predicted"/>
<feature type="domain" description="Mce/MlaD" evidence="2">
    <location>
        <begin position="29"/>
        <end position="106"/>
    </location>
</feature>
<dbReference type="InterPro" id="IPR052336">
    <property type="entry name" value="MlaD_Phospholipid_Transporter"/>
</dbReference>
<reference evidence="3 4" key="1">
    <citation type="submission" date="2023-11" db="EMBL/GenBank/DDBJ databases">
        <authorList>
            <person name="Xu M."/>
            <person name="Jiang T."/>
        </authorList>
    </citation>
    <scope>NUCLEOTIDE SEQUENCE [LARGE SCALE GENOMIC DNA]</scope>
    <source>
        <strain evidence="3 4">SD</strain>
    </source>
</reference>
<protein>
    <submittedName>
        <fullName evidence="3">MlaD family protein</fullName>
    </submittedName>
</protein>
<accession>A0ABU4VQS6</accession>
<keyword evidence="4" id="KW-1185">Reference proteome</keyword>
<gene>
    <name evidence="3" type="ORF">SK069_19150</name>
</gene>
<feature type="region of interest" description="Disordered" evidence="1">
    <location>
        <begin position="408"/>
        <end position="445"/>
    </location>
</feature>
<feature type="compositionally biased region" description="Low complexity" evidence="1">
    <location>
        <begin position="413"/>
        <end position="443"/>
    </location>
</feature>
<name>A0ABU4VQS6_9ACTN</name>
<dbReference type="Pfam" id="PF02470">
    <property type="entry name" value="MlaD"/>
    <property type="match status" value="1"/>
</dbReference>